<feature type="compositionally biased region" description="Basic and acidic residues" evidence="1">
    <location>
        <begin position="366"/>
        <end position="379"/>
    </location>
</feature>
<accession>A0ABD3PGH0</accession>
<sequence>MSRAFGSIKALCREDETHPDSHLIVLLQSIIQSNPMAVRERDHEDFLTVFHYAARFRSVEFITVLVEADGGLGCMRKLAMDGKLPFHIACVTCNVEVANPSLLTPGTHNKADIIDYSTRTGTALYEQGIKSLYEDEEKFNLQNDKAPALIREVKARVEKMGWNDAKAMMFEMLMNSLSTSAKEQIAVYKDEYMLSDANTPPSLVGNAAALYKVIMRLTTLDTKSTNKALRDRLKDLPTLAATLNGDIDALHAYFNDTYSQLKARGEDVEDKEAILFAAYANVPDAKFQSYMEKKESDWYEDVNDMQGKDWKDIMKKAKEKSDLLKSDTTYKWGTPSLAEQKVIALQAEVADLKSENLQISKKLKGKLKDDKKDDKNKDDKKKKKNKKDTSNKKKQKADEAWKKVPPKAGEPKTKEQNSKKWNWCEHHQAWCIHTAEQCELGKKLLAGATVANQAEVNSSSTASTPYAQLLAHLASIDHA</sequence>
<evidence type="ECO:0000313" key="3">
    <source>
        <dbReference type="Proteomes" id="UP001530400"/>
    </source>
</evidence>
<reference evidence="2 3" key="1">
    <citation type="submission" date="2024-10" db="EMBL/GenBank/DDBJ databases">
        <title>Updated reference genomes for cyclostephanoid diatoms.</title>
        <authorList>
            <person name="Roberts W.R."/>
            <person name="Alverson A.J."/>
        </authorList>
    </citation>
    <scope>NUCLEOTIDE SEQUENCE [LARGE SCALE GENOMIC DNA]</scope>
    <source>
        <strain evidence="2 3">AJA010-31</strain>
    </source>
</reference>
<evidence type="ECO:0000256" key="1">
    <source>
        <dbReference type="SAM" id="MobiDB-lite"/>
    </source>
</evidence>
<name>A0ABD3PGH0_9STRA</name>
<evidence type="ECO:0000313" key="2">
    <source>
        <dbReference type="EMBL" id="KAL3786784.1"/>
    </source>
</evidence>
<organism evidence="2 3">
    <name type="scientific">Cyclotella atomus</name>
    <dbReference type="NCBI Taxonomy" id="382360"/>
    <lineage>
        <taxon>Eukaryota</taxon>
        <taxon>Sar</taxon>
        <taxon>Stramenopiles</taxon>
        <taxon>Ochrophyta</taxon>
        <taxon>Bacillariophyta</taxon>
        <taxon>Coscinodiscophyceae</taxon>
        <taxon>Thalassiosirophycidae</taxon>
        <taxon>Stephanodiscales</taxon>
        <taxon>Stephanodiscaceae</taxon>
        <taxon>Cyclotella</taxon>
    </lineage>
</organism>
<evidence type="ECO:0008006" key="4">
    <source>
        <dbReference type="Google" id="ProtNLM"/>
    </source>
</evidence>
<feature type="compositionally biased region" description="Basic and acidic residues" evidence="1">
    <location>
        <begin position="387"/>
        <end position="402"/>
    </location>
</feature>
<feature type="compositionally biased region" description="Basic and acidic residues" evidence="1">
    <location>
        <begin position="409"/>
        <end position="419"/>
    </location>
</feature>
<keyword evidence="3" id="KW-1185">Reference proteome</keyword>
<dbReference type="Proteomes" id="UP001530400">
    <property type="component" value="Unassembled WGS sequence"/>
</dbReference>
<comment type="caution">
    <text evidence="2">The sequence shown here is derived from an EMBL/GenBank/DDBJ whole genome shotgun (WGS) entry which is preliminary data.</text>
</comment>
<feature type="region of interest" description="Disordered" evidence="1">
    <location>
        <begin position="365"/>
        <end position="419"/>
    </location>
</feature>
<proteinExistence type="predicted"/>
<dbReference type="EMBL" id="JALLPJ020000636">
    <property type="protein sequence ID" value="KAL3786784.1"/>
    <property type="molecule type" value="Genomic_DNA"/>
</dbReference>
<protein>
    <recommendedName>
        <fullName evidence="4">Ankyrin repeat protein</fullName>
    </recommendedName>
</protein>
<dbReference type="AlphaFoldDB" id="A0ABD3PGH0"/>
<gene>
    <name evidence="2" type="ORF">ACHAWO_002420</name>
</gene>